<dbReference type="PANTHER" id="PTHR45653">
    <property type="entry name" value="DEDICATOR OF CYTOKINESIS"/>
    <property type="match status" value="1"/>
</dbReference>
<feature type="non-terminal residue" evidence="2">
    <location>
        <position position="81"/>
    </location>
</feature>
<organism evidence="2 3">
    <name type="scientific">Cirrhinus mrigala</name>
    <name type="common">Mrigala</name>
    <dbReference type="NCBI Taxonomy" id="683832"/>
    <lineage>
        <taxon>Eukaryota</taxon>
        <taxon>Metazoa</taxon>
        <taxon>Chordata</taxon>
        <taxon>Craniata</taxon>
        <taxon>Vertebrata</taxon>
        <taxon>Euteleostomi</taxon>
        <taxon>Actinopterygii</taxon>
        <taxon>Neopterygii</taxon>
        <taxon>Teleostei</taxon>
        <taxon>Ostariophysi</taxon>
        <taxon>Cypriniformes</taxon>
        <taxon>Cyprinidae</taxon>
        <taxon>Labeoninae</taxon>
        <taxon>Labeonini</taxon>
        <taxon>Cirrhinus</taxon>
    </lineage>
</organism>
<dbReference type="InterPro" id="IPR026791">
    <property type="entry name" value="DOCK"/>
</dbReference>
<reference evidence="2 3" key="1">
    <citation type="submission" date="2024-05" db="EMBL/GenBank/DDBJ databases">
        <title>Genome sequencing and assembly of Indian major carp, Cirrhinus mrigala (Hamilton, 1822).</title>
        <authorList>
            <person name="Mohindra V."/>
            <person name="Chowdhury L.M."/>
            <person name="Lal K."/>
            <person name="Jena J.K."/>
        </authorList>
    </citation>
    <scope>NUCLEOTIDE SEQUENCE [LARGE SCALE GENOMIC DNA]</scope>
    <source>
        <strain evidence="2">CM1030</strain>
        <tissue evidence="2">Blood</tissue>
    </source>
</reference>
<proteinExistence type="predicted"/>
<dbReference type="InterPro" id="IPR056372">
    <property type="entry name" value="TPR_DOCK"/>
</dbReference>
<comment type="caution">
    <text evidence="2">The sequence shown here is derived from an EMBL/GenBank/DDBJ whole genome shotgun (WGS) entry which is preliminary data.</text>
</comment>
<evidence type="ECO:0000313" key="2">
    <source>
        <dbReference type="EMBL" id="KAL0187261.1"/>
    </source>
</evidence>
<gene>
    <name evidence="2" type="ORF">M9458_018931</name>
</gene>
<evidence type="ECO:0000313" key="3">
    <source>
        <dbReference type="Proteomes" id="UP001529510"/>
    </source>
</evidence>
<dbReference type="AlphaFoldDB" id="A0ABD0QPZ7"/>
<dbReference type="PANTHER" id="PTHR45653:SF3">
    <property type="entry name" value="DEDICATOR OF CYTOKINESIS PROTEIN 5"/>
    <property type="match status" value="1"/>
</dbReference>
<keyword evidence="3" id="KW-1185">Reference proteome</keyword>
<feature type="domain" description="Dedicator of cytokinesis TPR repeats region" evidence="1">
    <location>
        <begin position="3"/>
        <end position="81"/>
    </location>
</feature>
<accession>A0ABD0QPZ7</accession>
<evidence type="ECO:0000259" key="1">
    <source>
        <dbReference type="Pfam" id="PF23554"/>
    </source>
</evidence>
<dbReference type="Proteomes" id="UP001529510">
    <property type="component" value="Unassembled WGS sequence"/>
</dbReference>
<dbReference type="EMBL" id="JAMKFB020000008">
    <property type="protein sequence ID" value="KAL0187261.1"/>
    <property type="molecule type" value="Genomic_DNA"/>
</dbReference>
<protein>
    <recommendedName>
        <fullName evidence="1">Dedicator of cytokinesis TPR repeats region domain-containing protein</fullName>
    </recommendedName>
</protein>
<sequence length="81" mass="9106">VQLAKFIESIPDFQMVRQKLGCLVKIVESNLFKQPDCRDVLLPLITDQLSGQLDDNSNKPDLEACVQLLSTVLDMLDCKDV</sequence>
<dbReference type="Pfam" id="PF23554">
    <property type="entry name" value="TPR_DOCK"/>
    <property type="match status" value="1"/>
</dbReference>
<name>A0ABD0QPZ7_CIRMR</name>
<feature type="non-terminal residue" evidence="2">
    <location>
        <position position="1"/>
    </location>
</feature>